<name>A0ABD3HD24_9MARC</name>
<evidence type="ECO:0000256" key="12">
    <source>
        <dbReference type="SAM" id="Phobius"/>
    </source>
</evidence>
<evidence type="ECO:0000256" key="5">
    <source>
        <dbReference type="ARBA" id="ARBA00022729"/>
    </source>
</evidence>
<dbReference type="SMART" id="SM00768">
    <property type="entry name" value="X8"/>
    <property type="match status" value="1"/>
</dbReference>
<dbReference type="SUPFAM" id="SSF51445">
    <property type="entry name" value="(Trans)glycosidases"/>
    <property type="match status" value="1"/>
</dbReference>
<dbReference type="FunFam" id="1.20.58.1040:FF:000001">
    <property type="entry name" value="Glucan endo-1,3-beta-glucosidase 4"/>
    <property type="match status" value="1"/>
</dbReference>
<evidence type="ECO:0000256" key="2">
    <source>
        <dbReference type="ARBA" id="ARBA00008773"/>
    </source>
</evidence>
<feature type="domain" description="X8" evidence="14">
    <location>
        <begin position="335"/>
        <end position="420"/>
    </location>
</feature>
<accession>A0ABD3HD24</accession>
<evidence type="ECO:0000256" key="4">
    <source>
        <dbReference type="ARBA" id="ARBA00022622"/>
    </source>
</evidence>
<feature type="signal peptide" evidence="13">
    <location>
        <begin position="1"/>
        <end position="23"/>
    </location>
</feature>
<dbReference type="GO" id="GO:0016798">
    <property type="term" value="F:hydrolase activity, acting on glycosyl bonds"/>
    <property type="evidence" value="ECO:0007669"/>
    <property type="project" value="UniProtKB-KW"/>
</dbReference>
<feature type="chain" id="PRO_5044759818" description="X8 domain-containing protein" evidence="13">
    <location>
        <begin position="24"/>
        <end position="500"/>
    </location>
</feature>
<dbReference type="InterPro" id="IPR044965">
    <property type="entry name" value="Glyco_hydro_17_plant"/>
</dbReference>
<protein>
    <recommendedName>
        <fullName evidence="14">X8 domain-containing protein</fullName>
    </recommendedName>
</protein>
<evidence type="ECO:0000256" key="9">
    <source>
        <dbReference type="ARBA" id="ARBA00023180"/>
    </source>
</evidence>
<evidence type="ECO:0000256" key="13">
    <source>
        <dbReference type="SAM" id="SignalP"/>
    </source>
</evidence>
<dbReference type="Pfam" id="PF07983">
    <property type="entry name" value="X8"/>
    <property type="match status" value="1"/>
</dbReference>
<dbReference type="GO" id="GO:0009506">
    <property type="term" value="C:plasmodesma"/>
    <property type="evidence" value="ECO:0007669"/>
    <property type="project" value="UniProtKB-ARBA"/>
</dbReference>
<evidence type="ECO:0000259" key="14">
    <source>
        <dbReference type="SMART" id="SM00768"/>
    </source>
</evidence>
<evidence type="ECO:0000256" key="10">
    <source>
        <dbReference type="ARBA" id="ARBA00023295"/>
    </source>
</evidence>
<comment type="caution">
    <text evidence="15">The sequence shown here is derived from an EMBL/GenBank/DDBJ whole genome shotgun (WGS) entry which is preliminary data.</text>
</comment>
<evidence type="ECO:0000256" key="11">
    <source>
        <dbReference type="RuleBase" id="RU004335"/>
    </source>
</evidence>
<proteinExistence type="inferred from homology"/>
<keyword evidence="3" id="KW-1003">Cell membrane</keyword>
<organism evidence="15 16">
    <name type="scientific">Riccia sorocarpa</name>
    <dbReference type="NCBI Taxonomy" id="122646"/>
    <lineage>
        <taxon>Eukaryota</taxon>
        <taxon>Viridiplantae</taxon>
        <taxon>Streptophyta</taxon>
        <taxon>Embryophyta</taxon>
        <taxon>Marchantiophyta</taxon>
        <taxon>Marchantiopsida</taxon>
        <taxon>Marchantiidae</taxon>
        <taxon>Marchantiales</taxon>
        <taxon>Ricciaceae</taxon>
        <taxon>Riccia</taxon>
    </lineage>
</organism>
<reference evidence="15 16" key="1">
    <citation type="submission" date="2024-09" db="EMBL/GenBank/DDBJ databases">
        <title>Chromosome-scale assembly of Riccia sorocarpa.</title>
        <authorList>
            <person name="Paukszto L."/>
        </authorList>
    </citation>
    <scope>NUCLEOTIDE SEQUENCE [LARGE SCALE GENOMIC DNA]</scope>
    <source>
        <strain evidence="15">LP-2024</strain>
        <tissue evidence="15">Aerial parts of the thallus</tissue>
    </source>
</reference>
<keyword evidence="7 12" id="KW-0472">Membrane</keyword>
<keyword evidence="16" id="KW-1185">Reference proteome</keyword>
<dbReference type="EMBL" id="JBJQOH010000004">
    <property type="protein sequence ID" value="KAL3688300.1"/>
    <property type="molecule type" value="Genomic_DNA"/>
</dbReference>
<keyword evidence="12" id="KW-1133">Transmembrane helix</keyword>
<evidence type="ECO:0000256" key="7">
    <source>
        <dbReference type="ARBA" id="ARBA00023136"/>
    </source>
</evidence>
<evidence type="ECO:0000256" key="1">
    <source>
        <dbReference type="ARBA" id="ARBA00004609"/>
    </source>
</evidence>
<evidence type="ECO:0000256" key="6">
    <source>
        <dbReference type="ARBA" id="ARBA00022801"/>
    </source>
</evidence>
<gene>
    <name evidence="15" type="ORF">R1sor_014609</name>
</gene>
<dbReference type="PANTHER" id="PTHR32227">
    <property type="entry name" value="GLUCAN ENDO-1,3-BETA-GLUCOSIDASE BG1-RELATED-RELATED"/>
    <property type="match status" value="1"/>
</dbReference>
<dbReference type="GO" id="GO:0098552">
    <property type="term" value="C:side of membrane"/>
    <property type="evidence" value="ECO:0007669"/>
    <property type="project" value="UniProtKB-KW"/>
</dbReference>
<dbReference type="Proteomes" id="UP001633002">
    <property type="component" value="Unassembled WGS sequence"/>
</dbReference>
<keyword evidence="4" id="KW-0336">GPI-anchor</keyword>
<dbReference type="Gene3D" id="1.20.58.1040">
    <property type="match status" value="1"/>
</dbReference>
<keyword evidence="10" id="KW-0326">Glycosidase</keyword>
<comment type="subcellular location">
    <subcellularLocation>
        <location evidence="1">Cell membrane</location>
        <topology evidence="1">Lipid-anchor</topology>
        <topology evidence="1">GPI-anchor</topology>
    </subcellularLocation>
</comment>
<dbReference type="InterPro" id="IPR012946">
    <property type="entry name" value="X8"/>
</dbReference>
<evidence type="ECO:0000256" key="3">
    <source>
        <dbReference type="ARBA" id="ARBA00022475"/>
    </source>
</evidence>
<dbReference type="Gene3D" id="3.20.20.80">
    <property type="entry name" value="Glycosidases"/>
    <property type="match status" value="1"/>
</dbReference>
<dbReference type="InterPro" id="IPR017853">
    <property type="entry name" value="GH"/>
</dbReference>
<dbReference type="AlphaFoldDB" id="A0ABD3HD24"/>
<keyword evidence="4" id="KW-0449">Lipoprotein</keyword>
<keyword evidence="8" id="KW-1015">Disulfide bond</keyword>
<keyword evidence="12" id="KW-0812">Transmembrane</keyword>
<sequence length="500" mass="53174">MHLGFALRVFCILQVIQLSTVAATNIGVIYGEKAALAAGGAENAVQSLRAQGISKVRLYDADSAMLRALGGSSIEVIVGLRNDELPAVGVSGASANSWIARNVEVYFPDTQITAIAVGDEVLTGEHESLVPFLVPAMRNIHAALSTAGLAEKVKVTTPFCLPTLSPPSAAAFDPLLTPVLDFLSNTGAFFMLNLHPSDVLQPNSLSLPTSQIEIHVPDLHYSNRFEALLDAVYVALTSLGHPQLNIVVSEIGWSQDSPNDKEAALAFLDDVKKHVTSARGTPSKPQQGAVGLYVGVNVLSLFSTSASDSKIVTETTTPASSADSGVRRRLLAAKTWCIAKDGTSTAALQAALDWACGQGGANCQPIQEGQFCFLPNSMQSHASYAFNSYYQMRSWASGSCDFGGLAEVTSNDPSYTGCLYASSGSDPTNTTFSPSGSDAQSIRQQFSLPLASLVFLITWKLTMALGALFAHFVPLQARLERRVKIAPTSRRVDSLLFSRR</sequence>
<comment type="similarity">
    <text evidence="2 11">Belongs to the glycosyl hydrolase 17 family.</text>
</comment>
<evidence type="ECO:0000313" key="15">
    <source>
        <dbReference type="EMBL" id="KAL3688300.1"/>
    </source>
</evidence>
<dbReference type="GO" id="GO:0005886">
    <property type="term" value="C:plasma membrane"/>
    <property type="evidence" value="ECO:0007669"/>
    <property type="project" value="UniProtKB-SubCell"/>
</dbReference>
<dbReference type="InterPro" id="IPR000490">
    <property type="entry name" value="Glyco_hydro_17"/>
</dbReference>
<keyword evidence="5 13" id="KW-0732">Signal</keyword>
<keyword evidence="6" id="KW-0378">Hydrolase</keyword>
<dbReference type="Pfam" id="PF00332">
    <property type="entry name" value="Glyco_hydro_17"/>
    <property type="match status" value="1"/>
</dbReference>
<keyword evidence="9" id="KW-0325">Glycoprotein</keyword>
<evidence type="ECO:0000313" key="16">
    <source>
        <dbReference type="Proteomes" id="UP001633002"/>
    </source>
</evidence>
<feature type="transmembrane region" description="Helical" evidence="12">
    <location>
        <begin position="450"/>
        <end position="473"/>
    </location>
</feature>
<evidence type="ECO:0000256" key="8">
    <source>
        <dbReference type="ARBA" id="ARBA00023157"/>
    </source>
</evidence>